<evidence type="ECO:0000256" key="18">
    <source>
        <dbReference type="SAM" id="Phobius"/>
    </source>
</evidence>
<dbReference type="PROSITE" id="PS50026">
    <property type="entry name" value="EGF_3"/>
    <property type="match status" value="1"/>
</dbReference>
<dbReference type="PIRSF" id="PIRSF000641">
    <property type="entry name" value="SRK"/>
    <property type="match status" value="1"/>
</dbReference>
<reference evidence="24 25" key="1">
    <citation type="submission" date="2024-01" db="EMBL/GenBank/DDBJ databases">
        <title>The complete chloroplast genome sequence of Lithospermum erythrorhizon: insights into the phylogenetic relationship among Boraginaceae species and the maternal lineages of purple gromwells.</title>
        <authorList>
            <person name="Okada T."/>
            <person name="Watanabe K."/>
        </authorList>
    </citation>
    <scope>NUCLEOTIDE SEQUENCE [LARGE SCALE GENOMIC DNA]</scope>
</reference>
<comment type="similarity">
    <text evidence="16">Belongs to the protein kinase superfamily. Ser/Thr protein kinase family.</text>
</comment>
<evidence type="ECO:0000256" key="1">
    <source>
        <dbReference type="ARBA" id="ARBA00004251"/>
    </source>
</evidence>
<evidence type="ECO:0000256" key="10">
    <source>
        <dbReference type="ARBA" id="ARBA00022989"/>
    </source>
</evidence>
<dbReference type="InterPro" id="IPR001245">
    <property type="entry name" value="Ser-Thr/Tyr_kinase_cat_dom"/>
</dbReference>
<dbReference type="InterPro" id="IPR000742">
    <property type="entry name" value="EGF"/>
</dbReference>
<evidence type="ECO:0000256" key="16">
    <source>
        <dbReference type="PIRNR" id="PIRNR000641"/>
    </source>
</evidence>
<evidence type="ECO:0000256" key="19">
    <source>
        <dbReference type="SAM" id="SignalP"/>
    </source>
</evidence>
<dbReference type="Gene3D" id="2.90.10.10">
    <property type="entry name" value="Bulb-type lectin domain"/>
    <property type="match status" value="1"/>
</dbReference>
<keyword evidence="10 18" id="KW-1133">Transmembrane helix</keyword>
<evidence type="ECO:0000256" key="14">
    <source>
        <dbReference type="ARBA" id="ARBA00047899"/>
    </source>
</evidence>
<evidence type="ECO:0000259" key="22">
    <source>
        <dbReference type="PROSITE" id="PS50927"/>
    </source>
</evidence>
<dbReference type="CDD" id="cd01098">
    <property type="entry name" value="PAN_AP_plant"/>
    <property type="match status" value="1"/>
</dbReference>
<dbReference type="EC" id="2.7.11.1" evidence="16"/>
<dbReference type="GO" id="GO:0005886">
    <property type="term" value="C:plasma membrane"/>
    <property type="evidence" value="ECO:0007669"/>
    <property type="project" value="UniProtKB-SubCell"/>
</dbReference>
<dbReference type="Gene3D" id="3.50.4.10">
    <property type="entry name" value="Hepatocyte Growth Factor"/>
    <property type="match status" value="1"/>
</dbReference>
<dbReference type="EMBL" id="BAABME010005722">
    <property type="protein sequence ID" value="GAA0166427.1"/>
    <property type="molecule type" value="Genomic_DNA"/>
</dbReference>
<dbReference type="AlphaFoldDB" id="A0AAV3QTX3"/>
<dbReference type="InterPro" id="IPR000719">
    <property type="entry name" value="Prot_kinase_dom"/>
</dbReference>
<feature type="domain" description="Bulb-type lectin" evidence="22">
    <location>
        <begin position="26"/>
        <end position="147"/>
    </location>
</feature>
<evidence type="ECO:0000256" key="11">
    <source>
        <dbReference type="ARBA" id="ARBA00023136"/>
    </source>
</evidence>
<organism evidence="24 25">
    <name type="scientific">Lithospermum erythrorhizon</name>
    <name type="common">Purple gromwell</name>
    <name type="synonym">Lithospermum officinale var. erythrorhizon</name>
    <dbReference type="NCBI Taxonomy" id="34254"/>
    <lineage>
        <taxon>Eukaryota</taxon>
        <taxon>Viridiplantae</taxon>
        <taxon>Streptophyta</taxon>
        <taxon>Embryophyta</taxon>
        <taxon>Tracheophyta</taxon>
        <taxon>Spermatophyta</taxon>
        <taxon>Magnoliopsida</taxon>
        <taxon>eudicotyledons</taxon>
        <taxon>Gunneridae</taxon>
        <taxon>Pentapetalae</taxon>
        <taxon>asterids</taxon>
        <taxon>lamiids</taxon>
        <taxon>Boraginales</taxon>
        <taxon>Boraginaceae</taxon>
        <taxon>Boraginoideae</taxon>
        <taxon>Lithospermeae</taxon>
        <taxon>Lithospermum</taxon>
    </lineage>
</organism>
<comment type="catalytic activity">
    <reaction evidence="15 16">
        <text>L-seryl-[protein] + ATP = O-phospho-L-seryl-[protein] + ADP + H(+)</text>
        <dbReference type="Rhea" id="RHEA:17989"/>
        <dbReference type="Rhea" id="RHEA-COMP:9863"/>
        <dbReference type="Rhea" id="RHEA-COMP:11604"/>
        <dbReference type="ChEBI" id="CHEBI:15378"/>
        <dbReference type="ChEBI" id="CHEBI:29999"/>
        <dbReference type="ChEBI" id="CHEBI:30616"/>
        <dbReference type="ChEBI" id="CHEBI:83421"/>
        <dbReference type="ChEBI" id="CHEBI:456216"/>
        <dbReference type="EC" id="2.7.11.1"/>
    </reaction>
</comment>
<dbReference type="PROSITE" id="PS50011">
    <property type="entry name" value="PROTEIN_KINASE_DOM"/>
    <property type="match status" value="1"/>
</dbReference>
<evidence type="ECO:0000259" key="20">
    <source>
        <dbReference type="PROSITE" id="PS50011"/>
    </source>
</evidence>
<dbReference type="FunFam" id="2.90.10.10:FF:000001">
    <property type="entry name" value="G-type lectin S-receptor-like serine/threonine-protein kinase"/>
    <property type="match status" value="1"/>
</dbReference>
<dbReference type="PROSITE" id="PS50927">
    <property type="entry name" value="BULB_LECTIN"/>
    <property type="match status" value="1"/>
</dbReference>
<dbReference type="Pfam" id="PF00954">
    <property type="entry name" value="S_locus_glycop"/>
    <property type="match status" value="1"/>
</dbReference>
<dbReference type="GO" id="GO:0004674">
    <property type="term" value="F:protein serine/threonine kinase activity"/>
    <property type="evidence" value="ECO:0007669"/>
    <property type="project" value="UniProtKB-KW"/>
</dbReference>
<name>A0AAV3QTX3_LITER</name>
<dbReference type="Gene3D" id="1.10.510.10">
    <property type="entry name" value="Transferase(Phosphotransferase) domain 1"/>
    <property type="match status" value="1"/>
</dbReference>
<dbReference type="GO" id="GO:0005524">
    <property type="term" value="F:ATP binding"/>
    <property type="evidence" value="ECO:0007669"/>
    <property type="project" value="UniProtKB-KW"/>
</dbReference>
<proteinExistence type="inferred from homology"/>
<dbReference type="CDD" id="cd00028">
    <property type="entry name" value="B_lectin"/>
    <property type="match status" value="1"/>
</dbReference>
<comment type="caution">
    <text evidence="17">Lacks conserved residue(s) required for the propagation of feature annotation.</text>
</comment>
<evidence type="ECO:0000256" key="15">
    <source>
        <dbReference type="ARBA" id="ARBA00048679"/>
    </source>
</evidence>
<evidence type="ECO:0000256" key="4">
    <source>
        <dbReference type="ARBA" id="ARBA00022679"/>
    </source>
</evidence>
<evidence type="ECO:0000259" key="21">
    <source>
        <dbReference type="PROSITE" id="PS50026"/>
    </source>
</evidence>
<keyword evidence="7 16" id="KW-0547">Nucleotide-binding</keyword>
<dbReference type="Pfam" id="PF07714">
    <property type="entry name" value="PK_Tyr_Ser-Thr"/>
    <property type="match status" value="1"/>
</dbReference>
<dbReference type="InterPro" id="IPR001480">
    <property type="entry name" value="Bulb-type_lectin_dom"/>
</dbReference>
<feature type="signal peptide" evidence="19">
    <location>
        <begin position="1"/>
        <end position="25"/>
    </location>
</feature>
<feature type="chain" id="PRO_5043663099" description="Receptor-like serine/threonine-protein kinase" evidence="19">
    <location>
        <begin position="26"/>
        <end position="826"/>
    </location>
</feature>
<sequence>MKMKFSATACFTFAVILYCTQKAISNDTLTISQSLTYNDTLKSAEENFQLGFFSPGNSKKMYLGIWFNTTPTQYVWIANKENPLNDMSGVLRIGIDGNLVIQDSVGSVVWSSNITNVSSQTSVAQLLDSGNFILRDGNEETSSLWQSFDHPSHAIIPEMKLGWDSRTGLNRYLTSWKNSDDPSAGEYKYGFDLQEIPQLFIWKNDSKRFRSGPWNGIDFGDIVFQSDFPFSTETKIDADDVYYEHHLLDNSSLFLVTINHSGVVQLILREKSSSNWRVMFELPQDSCGDYSYCGINAICTISDSRFCSCMPGYTPTNPREWNVLFWSGGCVLESPSNCSERIHFNEYDDLKFPDLLQFKLNSTMTLEECKAECLRNCSCTAYSNSNVSDGGSGCLLWFGDLIDIRRLTLNSEIRKLYIRVSAKDIVKKSVTRKERKIVIVVVIVTISILLISLASTIIWKRKSLKNGKKLLMIVQCSTGRCCQGRDKENFELPYFDIVTVTKVTQNYSDTNKIGEGGFGPVYKGKLATGQEIAVKRLSESSNQGLDEFKNEVMLIAKLQHRNLVRLLGCCIHGEERMLIYEYMPNGSLDSYIFGGSSAHSHLLAWRTRFSIITGIARGLLYLHRDSRLRIIHRDLKASNVLLDSEMNPKISDFGMARTFEEDQLKVETRRVVGTYGYMAPEYAIDGVYSMKSDVFSLGVLILEIVSGKRNNQFHHPDHDFNLLGHAWLLWHGERASELIDPMMEDSFAVSEVLRCIQVGLLCVQQRPEDRPTMASVLLMVDSESAMLPQPKHPGYYIERFLDESELPSDGQLWTVNDLTNSMIHGR</sequence>
<dbReference type="PROSITE" id="PS50948">
    <property type="entry name" value="PAN"/>
    <property type="match status" value="1"/>
</dbReference>
<dbReference type="FunFam" id="1.10.510.10:FF:000060">
    <property type="entry name" value="G-type lectin S-receptor-like serine/threonine-protein kinase"/>
    <property type="match status" value="1"/>
</dbReference>
<keyword evidence="25" id="KW-1185">Reference proteome</keyword>
<keyword evidence="2" id="KW-1003">Cell membrane</keyword>
<dbReference type="InterPro" id="IPR011009">
    <property type="entry name" value="Kinase-like_dom_sf"/>
</dbReference>
<comment type="catalytic activity">
    <reaction evidence="14 16">
        <text>L-threonyl-[protein] + ATP = O-phospho-L-threonyl-[protein] + ADP + H(+)</text>
        <dbReference type="Rhea" id="RHEA:46608"/>
        <dbReference type="Rhea" id="RHEA-COMP:11060"/>
        <dbReference type="Rhea" id="RHEA-COMP:11605"/>
        <dbReference type="ChEBI" id="CHEBI:15378"/>
        <dbReference type="ChEBI" id="CHEBI:30013"/>
        <dbReference type="ChEBI" id="CHEBI:30616"/>
        <dbReference type="ChEBI" id="CHEBI:61977"/>
        <dbReference type="ChEBI" id="CHEBI:456216"/>
        <dbReference type="EC" id="2.7.11.1"/>
    </reaction>
</comment>
<feature type="domain" description="Apple" evidence="23">
    <location>
        <begin position="338"/>
        <end position="421"/>
    </location>
</feature>
<evidence type="ECO:0000313" key="25">
    <source>
        <dbReference type="Proteomes" id="UP001454036"/>
    </source>
</evidence>
<dbReference type="PANTHER" id="PTHR27002">
    <property type="entry name" value="RECEPTOR-LIKE SERINE/THREONINE-PROTEIN KINASE SD1-8"/>
    <property type="match status" value="1"/>
</dbReference>
<keyword evidence="12" id="KW-1015">Disulfide bond</keyword>
<dbReference type="InterPro" id="IPR036426">
    <property type="entry name" value="Bulb-type_lectin_dom_sf"/>
</dbReference>
<dbReference type="CDD" id="cd14066">
    <property type="entry name" value="STKc_IRAK"/>
    <property type="match status" value="1"/>
</dbReference>
<evidence type="ECO:0000256" key="12">
    <source>
        <dbReference type="ARBA" id="ARBA00023157"/>
    </source>
</evidence>
<keyword evidence="11 18" id="KW-0472">Membrane</keyword>
<dbReference type="InterPro" id="IPR000858">
    <property type="entry name" value="S_locus_glycoprot_dom"/>
</dbReference>
<accession>A0AAV3QTX3</accession>
<dbReference type="GO" id="GO:0048544">
    <property type="term" value="P:recognition of pollen"/>
    <property type="evidence" value="ECO:0007669"/>
    <property type="project" value="InterPro"/>
</dbReference>
<dbReference type="FunFam" id="3.30.200.20:FF:000195">
    <property type="entry name" value="G-type lectin S-receptor-like serine/threonine-protein kinase"/>
    <property type="match status" value="1"/>
</dbReference>
<feature type="domain" description="Protein kinase" evidence="20">
    <location>
        <begin position="507"/>
        <end position="795"/>
    </location>
</feature>
<evidence type="ECO:0000259" key="23">
    <source>
        <dbReference type="PROSITE" id="PS50948"/>
    </source>
</evidence>
<dbReference type="Proteomes" id="UP001454036">
    <property type="component" value="Unassembled WGS sequence"/>
</dbReference>
<dbReference type="InterPro" id="IPR024171">
    <property type="entry name" value="SRK-like_kinase"/>
</dbReference>
<dbReference type="Pfam" id="PF08276">
    <property type="entry name" value="PAN_2"/>
    <property type="match status" value="1"/>
</dbReference>
<keyword evidence="13" id="KW-0325">Glycoprotein</keyword>
<comment type="subcellular location">
    <subcellularLocation>
        <location evidence="1">Cell membrane</location>
        <topology evidence="1">Single-pass type I membrane protein</topology>
    </subcellularLocation>
</comment>
<dbReference type="Gene3D" id="3.30.200.20">
    <property type="entry name" value="Phosphorylase Kinase, domain 1"/>
    <property type="match status" value="1"/>
</dbReference>
<dbReference type="InterPro" id="IPR021820">
    <property type="entry name" value="S-locus_recpt_kinase_C"/>
</dbReference>
<dbReference type="SMART" id="SM00473">
    <property type="entry name" value="PAN_AP"/>
    <property type="match status" value="1"/>
</dbReference>
<dbReference type="Pfam" id="PF01453">
    <property type="entry name" value="B_lectin"/>
    <property type="match status" value="1"/>
</dbReference>
<keyword evidence="24" id="KW-0675">Receptor</keyword>
<dbReference type="InterPro" id="IPR003609">
    <property type="entry name" value="Pan_app"/>
</dbReference>
<evidence type="ECO:0000256" key="6">
    <source>
        <dbReference type="ARBA" id="ARBA00022729"/>
    </source>
</evidence>
<gene>
    <name evidence="24" type="ORF">LIER_21582</name>
</gene>
<evidence type="ECO:0000313" key="24">
    <source>
        <dbReference type="EMBL" id="GAA0166427.1"/>
    </source>
</evidence>
<keyword evidence="3 16" id="KW-0723">Serine/threonine-protein kinase</keyword>
<keyword evidence="6 19" id="KW-0732">Signal</keyword>
<evidence type="ECO:0000256" key="8">
    <source>
        <dbReference type="ARBA" id="ARBA00022777"/>
    </source>
</evidence>
<dbReference type="SUPFAM" id="SSF56112">
    <property type="entry name" value="Protein kinase-like (PK-like)"/>
    <property type="match status" value="1"/>
</dbReference>
<evidence type="ECO:0000256" key="7">
    <source>
        <dbReference type="ARBA" id="ARBA00022741"/>
    </source>
</evidence>
<dbReference type="SMART" id="SM00108">
    <property type="entry name" value="B_lectin"/>
    <property type="match status" value="1"/>
</dbReference>
<dbReference type="SMART" id="SM00220">
    <property type="entry name" value="S_TKc"/>
    <property type="match status" value="1"/>
</dbReference>
<dbReference type="PANTHER" id="PTHR27002:SF566">
    <property type="entry name" value="RECEPTOR-LIKE SERINE_THREONINE-PROTEIN KINASE"/>
    <property type="match status" value="1"/>
</dbReference>
<feature type="transmembrane region" description="Helical" evidence="18">
    <location>
        <begin position="437"/>
        <end position="459"/>
    </location>
</feature>
<keyword evidence="17" id="KW-0245">EGF-like domain</keyword>
<keyword evidence="9 16" id="KW-0067">ATP-binding</keyword>
<dbReference type="InterPro" id="IPR008271">
    <property type="entry name" value="Ser/Thr_kinase_AS"/>
</dbReference>
<evidence type="ECO:0000256" key="5">
    <source>
        <dbReference type="ARBA" id="ARBA00022692"/>
    </source>
</evidence>
<comment type="caution">
    <text evidence="24">The sequence shown here is derived from an EMBL/GenBank/DDBJ whole genome shotgun (WGS) entry which is preliminary data.</text>
</comment>
<evidence type="ECO:0000256" key="13">
    <source>
        <dbReference type="ARBA" id="ARBA00023180"/>
    </source>
</evidence>
<protein>
    <recommendedName>
        <fullName evidence="16">Receptor-like serine/threonine-protein kinase</fullName>
        <ecNumber evidence="16">2.7.11.1</ecNumber>
    </recommendedName>
</protein>
<dbReference type="Pfam" id="PF11883">
    <property type="entry name" value="DUF3403"/>
    <property type="match status" value="1"/>
</dbReference>
<keyword evidence="4 16" id="KW-0808">Transferase</keyword>
<evidence type="ECO:0000256" key="9">
    <source>
        <dbReference type="ARBA" id="ARBA00022840"/>
    </source>
</evidence>
<keyword evidence="8 16" id="KW-0418">Kinase</keyword>
<dbReference type="PROSITE" id="PS00108">
    <property type="entry name" value="PROTEIN_KINASE_ST"/>
    <property type="match status" value="1"/>
</dbReference>
<evidence type="ECO:0000256" key="17">
    <source>
        <dbReference type="PROSITE-ProRule" id="PRU00076"/>
    </source>
</evidence>
<keyword evidence="5 18" id="KW-0812">Transmembrane</keyword>
<dbReference type="SUPFAM" id="SSF51110">
    <property type="entry name" value="alpha-D-mannose-specific plant lectins"/>
    <property type="match status" value="1"/>
</dbReference>
<feature type="domain" description="EGF-like" evidence="21">
    <location>
        <begin position="283"/>
        <end position="319"/>
    </location>
</feature>
<evidence type="ECO:0000256" key="3">
    <source>
        <dbReference type="ARBA" id="ARBA00022527"/>
    </source>
</evidence>
<evidence type="ECO:0000256" key="2">
    <source>
        <dbReference type="ARBA" id="ARBA00022475"/>
    </source>
</evidence>